<feature type="transmembrane region" description="Helical" evidence="2">
    <location>
        <begin position="12"/>
        <end position="33"/>
    </location>
</feature>
<accession>A0AAU7AZZ0</accession>
<dbReference type="RefSeq" id="WP_354698427.1">
    <property type="nucleotide sequence ID" value="NZ_CP114014.1"/>
</dbReference>
<keyword evidence="2" id="KW-1133">Transmembrane helix</keyword>
<feature type="transmembrane region" description="Helical" evidence="2">
    <location>
        <begin position="227"/>
        <end position="260"/>
    </location>
</feature>
<feature type="region of interest" description="Disordered" evidence="1">
    <location>
        <begin position="188"/>
        <end position="207"/>
    </location>
</feature>
<evidence type="ECO:0000256" key="2">
    <source>
        <dbReference type="SAM" id="Phobius"/>
    </source>
</evidence>
<name>A0AAU7AZZ0_9ACTN</name>
<protein>
    <recommendedName>
        <fullName evidence="4">DUF2207 domain-containing protein</fullName>
    </recommendedName>
</protein>
<organism evidence="3">
    <name type="scientific">Paraconexibacter sp. AEG42_29</name>
    <dbReference type="NCBI Taxonomy" id="2997339"/>
    <lineage>
        <taxon>Bacteria</taxon>
        <taxon>Bacillati</taxon>
        <taxon>Actinomycetota</taxon>
        <taxon>Thermoleophilia</taxon>
        <taxon>Solirubrobacterales</taxon>
        <taxon>Paraconexibacteraceae</taxon>
        <taxon>Paraconexibacter</taxon>
    </lineage>
</organism>
<reference evidence="3" key="1">
    <citation type="submission" date="2022-12" db="EMBL/GenBank/DDBJ databases">
        <title>Paraconexibacter alkalitolerans sp. nov. and Baekduia alba sp. nov., isolated from soil and emended description of the genera Paraconexibacter (Chun et al., 2020) and Baekduia (An et al., 2020).</title>
        <authorList>
            <person name="Vieira S."/>
            <person name="Huber K.J."/>
            <person name="Geppert A."/>
            <person name="Wolf J."/>
            <person name="Neumann-Schaal M."/>
            <person name="Muesken M."/>
            <person name="Overmann J."/>
        </authorList>
    </citation>
    <scope>NUCLEOTIDE SEQUENCE</scope>
    <source>
        <strain evidence="3">AEG42_29</strain>
    </source>
</reference>
<proteinExistence type="predicted"/>
<feature type="transmembrane region" description="Helical" evidence="2">
    <location>
        <begin position="156"/>
        <end position="173"/>
    </location>
</feature>
<keyword evidence="2" id="KW-0472">Membrane</keyword>
<sequence>MDSADEETAARTLPLILVPVLAVLAIGAGVGIAELSASAWLGAVVAVAAAVLPYYLVRRRLRPRASERDEGFYDGLSRLEDALADPALDDAARRDLAARGTAELEARLEREMVDAEAEDSMLMELVPTLVVMGWMGVLAELLAATGYDGPGGDGDLIALGAALGIYPEAAARVKRRAVRRTARRRDALRTHVEQEAPPPAGADGTLSFPGPRTAVGWRRSRVALNTLLLLLFVAAGAGMAVAGAALIGIPIALLFAAVVAVQLGTVARTPHPLVVDPAGLTVMGQGPIPWPAIAGVNVGVQQRRVRTLVIRLDEPAGRDTDPDRPWLTRRMRRNARTSGGAAISLPLGTLDIAIPVLRERLRVAGGVDLTLT</sequence>
<gene>
    <name evidence="3" type="ORF">DSM112329_04105</name>
</gene>
<evidence type="ECO:0008006" key="4">
    <source>
        <dbReference type="Google" id="ProtNLM"/>
    </source>
</evidence>
<evidence type="ECO:0000313" key="3">
    <source>
        <dbReference type="EMBL" id="XAY07224.1"/>
    </source>
</evidence>
<dbReference type="KEGG" id="parq:DSM112329_04105"/>
<feature type="transmembrane region" description="Helical" evidence="2">
    <location>
        <begin position="125"/>
        <end position="144"/>
    </location>
</feature>
<evidence type="ECO:0000256" key="1">
    <source>
        <dbReference type="SAM" id="MobiDB-lite"/>
    </source>
</evidence>
<dbReference type="AlphaFoldDB" id="A0AAU7AZZ0"/>
<keyword evidence="2" id="KW-0812">Transmembrane</keyword>
<feature type="transmembrane region" description="Helical" evidence="2">
    <location>
        <begin position="39"/>
        <end position="57"/>
    </location>
</feature>
<dbReference type="EMBL" id="CP114014">
    <property type="protein sequence ID" value="XAY07224.1"/>
    <property type="molecule type" value="Genomic_DNA"/>
</dbReference>